<accession>A0A7S2D4X7</accession>
<sequence>MQLKMGNKWKWYFGLRFQDGSMQKHRPLHLIFGFQFRYLKWSFFANGDLAEIRWEDSLQLTVDGLVKRRKRNRAIENYVSWHDADSRGVELKPELWWAQTGYIHTCRSSC</sequence>
<gene>
    <name evidence="1" type="ORF">DSPE1174_LOCUS18870</name>
</gene>
<protein>
    <submittedName>
        <fullName evidence="1">Uncharacterized protein</fullName>
    </submittedName>
</protein>
<name>A0A7S2D4X7_9STRA</name>
<evidence type="ECO:0000313" key="1">
    <source>
        <dbReference type="EMBL" id="CAD9442616.1"/>
    </source>
</evidence>
<proteinExistence type="predicted"/>
<dbReference type="EMBL" id="HBGS01036458">
    <property type="protein sequence ID" value="CAD9442616.1"/>
    <property type="molecule type" value="Transcribed_RNA"/>
</dbReference>
<dbReference type="AlphaFoldDB" id="A0A7S2D4X7"/>
<organism evidence="1">
    <name type="scientific">Octactis speculum</name>
    <dbReference type="NCBI Taxonomy" id="3111310"/>
    <lineage>
        <taxon>Eukaryota</taxon>
        <taxon>Sar</taxon>
        <taxon>Stramenopiles</taxon>
        <taxon>Ochrophyta</taxon>
        <taxon>Dictyochophyceae</taxon>
        <taxon>Dictyochales</taxon>
        <taxon>Dictyochaceae</taxon>
        <taxon>Octactis</taxon>
    </lineage>
</organism>
<reference evidence="1" key="1">
    <citation type="submission" date="2021-01" db="EMBL/GenBank/DDBJ databases">
        <authorList>
            <person name="Corre E."/>
            <person name="Pelletier E."/>
            <person name="Niang G."/>
            <person name="Scheremetjew M."/>
            <person name="Finn R."/>
            <person name="Kale V."/>
            <person name="Holt S."/>
            <person name="Cochrane G."/>
            <person name="Meng A."/>
            <person name="Brown T."/>
            <person name="Cohen L."/>
        </authorList>
    </citation>
    <scope>NUCLEOTIDE SEQUENCE</scope>
    <source>
        <strain evidence="1">CCMP1381</strain>
    </source>
</reference>